<feature type="transmembrane region" description="Helical" evidence="6">
    <location>
        <begin position="115"/>
        <end position="135"/>
    </location>
</feature>
<dbReference type="PROSITE" id="PS01047">
    <property type="entry name" value="HMA_1"/>
    <property type="match status" value="1"/>
</dbReference>
<keyword evidence="9" id="KW-1185">Reference proteome</keyword>
<dbReference type="InterPro" id="IPR036163">
    <property type="entry name" value="HMA_dom_sf"/>
</dbReference>
<reference evidence="8 9" key="1">
    <citation type="submission" date="2018-06" db="EMBL/GenBank/DDBJ databases">
        <title>Genomic Encyclopedia of Archaeal and Bacterial Type Strains, Phase II (KMG-II): from individual species to whole genera.</title>
        <authorList>
            <person name="Goeker M."/>
        </authorList>
    </citation>
    <scope>NUCLEOTIDE SEQUENCE [LARGE SCALE GENOMIC DNA]</scope>
    <source>
        <strain evidence="8 9">DSM 24464</strain>
    </source>
</reference>
<feature type="domain" description="HMA" evidence="7">
    <location>
        <begin position="1"/>
        <end position="66"/>
    </location>
</feature>
<dbReference type="Pfam" id="PF00403">
    <property type="entry name" value="HMA"/>
    <property type="match status" value="1"/>
</dbReference>
<dbReference type="RefSeq" id="WP_111660862.1">
    <property type="nucleotide sequence ID" value="NZ_QLLO01000011.1"/>
</dbReference>
<dbReference type="SUPFAM" id="SSF55008">
    <property type="entry name" value="HMA, heavy metal-associated domain"/>
    <property type="match status" value="1"/>
</dbReference>
<dbReference type="GO" id="GO:0046872">
    <property type="term" value="F:metal ion binding"/>
    <property type="evidence" value="ECO:0007669"/>
    <property type="project" value="UniProtKB-KW"/>
</dbReference>
<dbReference type="GO" id="GO:0030416">
    <property type="term" value="P:methylamine metabolic process"/>
    <property type="evidence" value="ECO:0007669"/>
    <property type="project" value="InterPro"/>
</dbReference>
<dbReference type="AlphaFoldDB" id="A0A327R516"/>
<dbReference type="InterPro" id="IPR009908">
    <property type="entry name" value="Methylamine_util_MauE"/>
</dbReference>
<accession>A0A327R516</accession>
<feature type="transmembrane region" description="Helical" evidence="6">
    <location>
        <begin position="156"/>
        <end position="174"/>
    </location>
</feature>
<feature type="transmembrane region" description="Helical" evidence="6">
    <location>
        <begin position="180"/>
        <end position="201"/>
    </location>
</feature>
<evidence type="ECO:0000259" key="7">
    <source>
        <dbReference type="PROSITE" id="PS50846"/>
    </source>
</evidence>
<dbReference type="PROSITE" id="PS50846">
    <property type="entry name" value="HMA_2"/>
    <property type="match status" value="1"/>
</dbReference>
<evidence type="ECO:0000313" key="9">
    <source>
        <dbReference type="Proteomes" id="UP000248703"/>
    </source>
</evidence>
<evidence type="ECO:0000256" key="4">
    <source>
        <dbReference type="ARBA" id="ARBA00022989"/>
    </source>
</evidence>
<keyword evidence="3" id="KW-0479">Metal-binding</keyword>
<keyword evidence="2 6" id="KW-0812">Transmembrane</keyword>
<sequence length="243" mass="27389">MTHTYTVTGMTCNNCKASVEKALEALEDITSVTVNLEQSEATISMSKHLTTQQLQEALPNKYQITEKPKTQNVFASSNLIEEEQSDLKQLFPLFLIFGYITVAAILLNYNPWNGSSFMLDFMGLFYIVFSFFKLLDLKGFPESFKMYDPLAKVFPAYGWIYPFLELALGVLFLMRIQIPLALIITVVILGITTIGVTKTLLDKKAIQCACLGTALKLPMTKATFIENTIMLIMAVWMLIKIYS</sequence>
<dbReference type="EMBL" id="QLLO01000011">
    <property type="protein sequence ID" value="RAJ11890.1"/>
    <property type="molecule type" value="Genomic_DNA"/>
</dbReference>
<evidence type="ECO:0000313" key="8">
    <source>
        <dbReference type="EMBL" id="RAJ11890.1"/>
    </source>
</evidence>
<dbReference type="InterPro" id="IPR017969">
    <property type="entry name" value="Heavy-metal-associated_CS"/>
</dbReference>
<proteinExistence type="predicted"/>
<gene>
    <name evidence="8" type="ORF">LY08_02599</name>
</gene>
<keyword evidence="4 6" id="KW-1133">Transmembrane helix</keyword>
<dbReference type="GO" id="GO:0016020">
    <property type="term" value="C:membrane"/>
    <property type="evidence" value="ECO:0007669"/>
    <property type="project" value="UniProtKB-SubCell"/>
</dbReference>
<dbReference type="OrthoDB" id="1521937at2"/>
<evidence type="ECO:0000256" key="3">
    <source>
        <dbReference type="ARBA" id="ARBA00022723"/>
    </source>
</evidence>
<comment type="caution">
    <text evidence="8">The sequence shown here is derived from an EMBL/GenBank/DDBJ whole genome shotgun (WGS) entry which is preliminary data.</text>
</comment>
<dbReference type="Gene3D" id="3.30.70.100">
    <property type="match status" value="1"/>
</dbReference>
<evidence type="ECO:0000256" key="2">
    <source>
        <dbReference type="ARBA" id="ARBA00022692"/>
    </source>
</evidence>
<protein>
    <submittedName>
        <fullName evidence="8">Copper chaperone CopZ</fullName>
    </submittedName>
</protein>
<dbReference type="Pfam" id="PF07291">
    <property type="entry name" value="MauE"/>
    <property type="match status" value="1"/>
</dbReference>
<evidence type="ECO:0000256" key="5">
    <source>
        <dbReference type="ARBA" id="ARBA00023136"/>
    </source>
</evidence>
<name>A0A327R516_9FLAO</name>
<evidence type="ECO:0000256" key="6">
    <source>
        <dbReference type="SAM" id="Phobius"/>
    </source>
</evidence>
<keyword evidence="5 6" id="KW-0472">Membrane</keyword>
<dbReference type="InterPro" id="IPR006121">
    <property type="entry name" value="HMA_dom"/>
</dbReference>
<dbReference type="CDD" id="cd00371">
    <property type="entry name" value="HMA"/>
    <property type="match status" value="1"/>
</dbReference>
<evidence type="ECO:0000256" key="1">
    <source>
        <dbReference type="ARBA" id="ARBA00004141"/>
    </source>
</evidence>
<comment type="subcellular location">
    <subcellularLocation>
        <location evidence="1">Membrane</location>
        <topology evidence="1">Multi-pass membrane protein</topology>
    </subcellularLocation>
</comment>
<feature type="transmembrane region" description="Helical" evidence="6">
    <location>
        <begin position="90"/>
        <end position="109"/>
    </location>
</feature>
<dbReference type="Proteomes" id="UP000248703">
    <property type="component" value="Unassembled WGS sequence"/>
</dbReference>
<organism evidence="8 9">
    <name type="scientific">Olleya aquimaris</name>
    <dbReference type="NCBI Taxonomy" id="639310"/>
    <lineage>
        <taxon>Bacteria</taxon>
        <taxon>Pseudomonadati</taxon>
        <taxon>Bacteroidota</taxon>
        <taxon>Flavobacteriia</taxon>
        <taxon>Flavobacteriales</taxon>
        <taxon>Flavobacteriaceae</taxon>
    </lineage>
</organism>
<feature type="transmembrane region" description="Helical" evidence="6">
    <location>
        <begin position="222"/>
        <end position="242"/>
    </location>
</feature>